<evidence type="ECO:0000256" key="5">
    <source>
        <dbReference type="ARBA" id="ARBA00022723"/>
    </source>
</evidence>
<reference evidence="9 10" key="1">
    <citation type="submission" date="2019-08" db="EMBL/GenBank/DDBJ databases">
        <title>Whole genome of Aphis craccivora.</title>
        <authorList>
            <person name="Voronova N.V."/>
            <person name="Shulinski R.S."/>
            <person name="Bandarenka Y.V."/>
            <person name="Zhorov D.G."/>
            <person name="Warner D."/>
        </authorList>
    </citation>
    <scope>NUCLEOTIDE SEQUENCE [LARGE SCALE GENOMIC DNA]</scope>
    <source>
        <strain evidence="9">180601</strain>
        <tissue evidence="9">Whole Body</tissue>
    </source>
</reference>
<evidence type="ECO:0000256" key="2">
    <source>
        <dbReference type="ARBA" id="ARBA00004123"/>
    </source>
</evidence>
<dbReference type="EMBL" id="VUJU01008830">
    <property type="protein sequence ID" value="KAF0725223.1"/>
    <property type="molecule type" value="Genomic_DNA"/>
</dbReference>
<comment type="caution">
    <text evidence="9">The sequence shown here is derived from an EMBL/GenBank/DDBJ whole genome shotgun (WGS) entry which is preliminary data.</text>
</comment>
<comment type="similarity">
    <text evidence="3">Belongs to the HARBI1 family.</text>
</comment>
<organism evidence="9 10">
    <name type="scientific">Aphis craccivora</name>
    <name type="common">Cowpea aphid</name>
    <dbReference type="NCBI Taxonomy" id="307492"/>
    <lineage>
        <taxon>Eukaryota</taxon>
        <taxon>Metazoa</taxon>
        <taxon>Ecdysozoa</taxon>
        <taxon>Arthropoda</taxon>
        <taxon>Hexapoda</taxon>
        <taxon>Insecta</taxon>
        <taxon>Pterygota</taxon>
        <taxon>Neoptera</taxon>
        <taxon>Paraneoptera</taxon>
        <taxon>Hemiptera</taxon>
        <taxon>Sternorrhyncha</taxon>
        <taxon>Aphidomorpha</taxon>
        <taxon>Aphidoidea</taxon>
        <taxon>Aphididae</taxon>
        <taxon>Aphidini</taxon>
        <taxon>Aphis</taxon>
        <taxon>Aphis</taxon>
    </lineage>
</organism>
<evidence type="ECO:0000256" key="6">
    <source>
        <dbReference type="ARBA" id="ARBA00022801"/>
    </source>
</evidence>
<keyword evidence="6" id="KW-0378">Hydrolase</keyword>
<dbReference type="AlphaFoldDB" id="A0A6G0WCP1"/>
<dbReference type="OrthoDB" id="6581217at2759"/>
<evidence type="ECO:0000313" key="10">
    <source>
        <dbReference type="Proteomes" id="UP000478052"/>
    </source>
</evidence>
<dbReference type="PANTHER" id="PTHR22930">
    <property type="match status" value="1"/>
</dbReference>
<dbReference type="InterPro" id="IPR027806">
    <property type="entry name" value="HARBI1_dom"/>
</dbReference>
<evidence type="ECO:0000313" key="9">
    <source>
        <dbReference type="EMBL" id="KAF0725223.1"/>
    </source>
</evidence>
<dbReference type="PANTHER" id="PTHR22930:SF269">
    <property type="entry name" value="NUCLEASE HARBI1-LIKE PROTEIN"/>
    <property type="match status" value="1"/>
</dbReference>
<evidence type="ECO:0000259" key="8">
    <source>
        <dbReference type="Pfam" id="PF13359"/>
    </source>
</evidence>
<keyword evidence="4" id="KW-0540">Nuclease</keyword>
<dbReference type="Proteomes" id="UP000478052">
    <property type="component" value="Unassembled WGS sequence"/>
</dbReference>
<dbReference type="GO" id="GO:0005634">
    <property type="term" value="C:nucleus"/>
    <property type="evidence" value="ECO:0007669"/>
    <property type="project" value="UniProtKB-SubCell"/>
</dbReference>
<sequence>MPEPTEHSLKKISNDFYEMWNFPNCCGAIDGKHIRIVCPDSSGTLYFNFKSFFSVVLLALVDANNKFIVVGIGSYGKEGDAGIFPKSNLGKLISTGKFKFPDPECLPNTDIVVPHVFVGDEAFKLTETMMRPYPRKQSKTDQTKAIFNYRLSRARRTTENTFGIMCQNFRVFFTPINILPETVDNLIMASCIIHKLLRDERIVCPTDSTEKDPITDVQTNMVQLSATGGNATHKAFRVRETFKDYFNSRIESVSWQQKHVTRTN</sequence>
<dbReference type="GO" id="GO:0046872">
    <property type="term" value="F:metal ion binding"/>
    <property type="evidence" value="ECO:0007669"/>
    <property type="project" value="UniProtKB-KW"/>
</dbReference>
<feature type="domain" description="DDE Tnp4" evidence="8">
    <location>
        <begin position="29"/>
        <end position="194"/>
    </location>
</feature>
<evidence type="ECO:0000256" key="4">
    <source>
        <dbReference type="ARBA" id="ARBA00022722"/>
    </source>
</evidence>
<keyword evidence="10" id="KW-1185">Reference proteome</keyword>
<evidence type="ECO:0000256" key="3">
    <source>
        <dbReference type="ARBA" id="ARBA00006958"/>
    </source>
</evidence>
<evidence type="ECO:0000256" key="7">
    <source>
        <dbReference type="ARBA" id="ARBA00023242"/>
    </source>
</evidence>
<proteinExistence type="inferred from homology"/>
<dbReference type="GO" id="GO:0016787">
    <property type="term" value="F:hydrolase activity"/>
    <property type="evidence" value="ECO:0007669"/>
    <property type="project" value="UniProtKB-KW"/>
</dbReference>
<comment type="subcellular location">
    <subcellularLocation>
        <location evidence="2">Nucleus</location>
    </subcellularLocation>
</comment>
<name>A0A6G0WCP1_APHCR</name>
<keyword evidence="7" id="KW-0539">Nucleus</keyword>
<accession>A0A6G0WCP1</accession>
<evidence type="ECO:0000256" key="1">
    <source>
        <dbReference type="ARBA" id="ARBA00001968"/>
    </source>
</evidence>
<dbReference type="GO" id="GO:0004518">
    <property type="term" value="F:nuclease activity"/>
    <property type="evidence" value="ECO:0007669"/>
    <property type="project" value="UniProtKB-KW"/>
</dbReference>
<comment type="cofactor">
    <cofactor evidence="1">
        <name>a divalent metal cation</name>
        <dbReference type="ChEBI" id="CHEBI:60240"/>
    </cofactor>
</comment>
<dbReference type="Pfam" id="PF13359">
    <property type="entry name" value="DDE_Tnp_4"/>
    <property type="match status" value="1"/>
</dbReference>
<keyword evidence="5" id="KW-0479">Metal-binding</keyword>
<protein>
    <submittedName>
        <fullName evidence="9">Protein ANTAGONIST OF LIKE HETEROCHROMATIN PROTEIN 1-like</fullName>
    </submittedName>
</protein>
<dbReference type="InterPro" id="IPR045249">
    <property type="entry name" value="HARBI1-like"/>
</dbReference>
<gene>
    <name evidence="9" type="ORF">FWK35_00022715</name>
</gene>